<dbReference type="InterPro" id="IPR058017">
    <property type="entry name" value="At3g28540-like_C"/>
</dbReference>
<dbReference type="Pfam" id="PF25568">
    <property type="entry name" value="AAA_lid_At3g28540"/>
    <property type="match status" value="1"/>
</dbReference>
<evidence type="ECO:0000313" key="13">
    <source>
        <dbReference type="EnsemblPlants" id="Bra037232.1-P"/>
    </source>
</evidence>
<dbReference type="PROSITE" id="PS50011">
    <property type="entry name" value="PROTEIN_KINASE_DOM"/>
    <property type="match status" value="1"/>
</dbReference>
<evidence type="ECO:0000313" key="14">
    <source>
        <dbReference type="Proteomes" id="UP000011750"/>
    </source>
</evidence>
<dbReference type="SMART" id="SM00382">
    <property type="entry name" value="AAA"/>
    <property type="match status" value="1"/>
</dbReference>
<dbReference type="InParanoid" id="M4F821"/>
<dbReference type="OMA" id="PKQKHLN"/>
<evidence type="ECO:0000259" key="12">
    <source>
        <dbReference type="PROSITE" id="PS50011"/>
    </source>
</evidence>
<dbReference type="InterPro" id="IPR003959">
    <property type="entry name" value="ATPase_AAA_core"/>
</dbReference>
<dbReference type="Pfam" id="PF00004">
    <property type="entry name" value="AAA"/>
    <property type="match status" value="1"/>
</dbReference>
<feature type="region of interest" description="Disordered" evidence="11">
    <location>
        <begin position="540"/>
        <end position="567"/>
    </location>
</feature>
<evidence type="ECO:0000256" key="1">
    <source>
        <dbReference type="ARBA" id="ARBA00001946"/>
    </source>
</evidence>
<dbReference type="STRING" id="51351.M4F821"/>
<dbReference type="SMART" id="SM00220">
    <property type="entry name" value="S_TKc"/>
    <property type="match status" value="1"/>
</dbReference>
<dbReference type="PANTHER" id="PTHR23070">
    <property type="entry name" value="BCS1 AAA-TYPE ATPASE"/>
    <property type="match status" value="1"/>
</dbReference>
<keyword evidence="4" id="KW-0808">Transferase</keyword>
<keyword evidence="14" id="KW-1185">Reference proteome</keyword>
<evidence type="ECO:0000256" key="9">
    <source>
        <dbReference type="ARBA" id="ARBA00022842"/>
    </source>
</evidence>
<dbReference type="InterPro" id="IPR003960">
    <property type="entry name" value="ATPase_AAA_CS"/>
</dbReference>
<evidence type="ECO:0000256" key="8">
    <source>
        <dbReference type="ARBA" id="ARBA00022840"/>
    </source>
</evidence>
<protein>
    <recommendedName>
        <fullName evidence="12">Protein kinase domain-containing protein</fullName>
    </recommendedName>
</protein>
<name>M4F821_BRACM</name>
<proteinExistence type="inferred from homology"/>
<dbReference type="GO" id="GO:0005524">
    <property type="term" value="F:ATP binding"/>
    <property type="evidence" value="ECO:0007669"/>
    <property type="project" value="UniProtKB-KW"/>
</dbReference>
<reference evidence="13 14" key="2">
    <citation type="journal article" date="2018" name="Hortic Res">
        <title>Improved Brassica rapa reference genome by single-molecule sequencing and chromosome conformation capture technologies.</title>
        <authorList>
            <person name="Zhang L."/>
            <person name="Cai X."/>
            <person name="Wu J."/>
            <person name="Liu M."/>
            <person name="Grob S."/>
            <person name="Cheng F."/>
            <person name="Liang J."/>
            <person name="Cai C."/>
            <person name="Liu Z."/>
            <person name="Liu B."/>
            <person name="Wang F."/>
            <person name="Li S."/>
            <person name="Liu F."/>
            <person name="Li X."/>
            <person name="Cheng L."/>
            <person name="Yang W."/>
            <person name="Li M.H."/>
            <person name="Grossniklaus U."/>
            <person name="Zheng H."/>
            <person name="Wang X."/>
        </authorList>
    </citation>
    <scope>NUCLEOTIDE SEQUENCE [LARGE SCALE GENOMIC DNA]</scope>
    <source>
        <strain evidence="13 14">cv. Chiifu-401-42</strain>
    </source>
</reference>
<feature type="compositionally biased region" description="Basic residues" evidence="11">
    <location>
        <begin position="726"/>
        <end position="737"/>
    </location>
</feature>
<keyword evidence="9" id="KW-0460">Magnesium</keyword>
<dbReference type="InterPro" id="IPR011009">
    <property type="entry name" value="Kinase-like_dom_sf"/>
</dbReference>
<dbReference type="Gene3D" id="3.40.50.300">
    <property type="entry name" value="P-loop containing nucleotide triphosphate hydrolases"/>
    <property type="match status" value="1"/>
</dbReference>
<dbReference type="InterPro" id="IPR027417">
    <property type="entry name" value="P-loop_NTPase"/>
</dbReference>
<dbReference type="GO" id="GO:0016887">
    <property type="term" value="F:ATP hydrolysis activity"/>
    <property type="evidence" value="ECO:0007669"/>
    <property type="project" value="InterPro"/>
</dbReference>
<dbReference type="Pfam" id="PF14363">
    <property type="entry name" value="AAA_assoc"/>
    <property type="match status" value="1"/>
</dbReference>
<dbReference type="CDD" id="cd19510">
    <property type="entry name" value="RecA-like_BCS1"/>
    <property type="match status" value="1"/>
</dbReference>
<keyword evidence="7" id="KW-0378">Hydrolase</keyword>
<evidence type="ECO:0000256" key="11">
    <source>
        <dbReference type="SAM" id="MobiDB-lite"/>
    </source>
</evidence>
<feature type="domain" description="Protein kinase" evidence="12">
    <location>
        <begin position="1"/>
        <end position="311"/>
    </location>
</feature>
<evidence type="ECO:0000256" key="10">
    <source>
        <dbReference type="ARBA" id="ARBA00049360"/>
    </source>
</evidence>
<keyword evidence="3" id="KW-0723">Serine/threonine-protein kinase</keyword>
<dbReference type="FunFam" id="3.40.50.300:FF:001122">
    <property type="entry name" value="AAA-ATPase ASD, mitochondrial"/>
    <property type="match status" value="1"/>
</dbReference>
<evidence type="ECO:0000256" key="7">
    <source>
        <dbReference type="ARBA" id="ARBA00022801"/>
    </source>
</evidence>
<comment type="cofactor">
    <cofactor evidence="1">
        <name>Mg(2+)</name>
        <dbReference type="ChEBI" id="CHEBI:18420"/>
    </cofactor>
</comment>
<dbReference type="Pfam" id="PF00069">
    <property type="entry name" value="Pkinase"/>
    <property type="match status" value="1"/>
</dbReference>
<organism evidence="13 14">
    <name type="scientific">Brassica campestris</name>
    <name type="common">Field mustard</name>
    <dbReference type="NCBI Taxonomy" id="3711"/>
    <lineage>
        <taxon>Eukaryota</taxon>
        <taxon>Viridiplantae</taxon>
        <taxon>Streptophyta</taxon>
        <taxon>Embryophyta</taxon>
        <taxon>Tracheophyta</taxon>
        <taxon>Spermatophyta</taxon>
        <taxon>Magnoliopsida</taxon>
        <taxon>eudicotyledons</taxon>
        <taxon>Gunneridae</taxon>
        <taxon>Pentapetalae</taxon>
        <taxon>rosids</taxon>
        <taxon>malvids</taxon>
        <taxon>Brassicales</taxon>
        <taxon>Brassicaceae</taxon>
        <taxon>Brassiceae</taxon>
        <taxon>Brassica</taxon>
    </lineage>
</organism>
<dbReference type="Gramene" id="Bra037232.1">
    <property type="protein sequence ID" value="Bra037232.1-P"/>
    <property type="gene ID" value="Bra037232"/>
</dbReference>
<dbReference type="GO" id="GO:0006950">
    <property type="term" value="P:response to stress"/>
    <property type="evidence" value="ECO:0007669"/>
    <property type="project" value="UniProtKB-ARBA"/>
</dbReference>
<comment type="catalytic activity">
    <reaction evidence="10">
        <text>ATP + H2O = ADP + phosphate + H(+)</text>
        <dbReference type="Rhea" id="RHEA:13065"/>
        <dbReference type="ChEBI" id="CHEBI:15377"/>
        <dbReference type="ChEBI" id="CHEBI:15378"/>
        <dbReference type="ChEBI" id="CHEBI:30616"/>
        <dbReference type="ChEBI" id="CHEBI:43474"/>
        <dbReference type="ChEBI" id="CHEBI:456216"/>
    </reaction>
</comment>
<keyword evidence="5" id="KW-0547">Nucleotide-binding</keyword>
<dbReference type="Gene3D" id="6.10.280.40">
    <property type="match status" value="1"/>
</dbReference>
<dbReference type="PROSITE" id="PS00674">
    <property type="entry name" value="AAA"/>
    <property type="match status" value="1"/>
</dbReference>
<dbReference type="SUPFAM" id="SSF52540">
    <property type="entry name" value="P-loop containing nucleoside triphosphate hydrolases"/>
    <property type="match status" value="1"/>
</dbReference>
<dbReference type="Gene3D" id="1.10.510.10">
    <property type="entry name" value="Transferase(Phosphotransferase) domain 1"/>
    <property type="match status" value="1"/>
</dbReference>
<dbReference type="eggNOG" id="KOG0743">
    <property type="taxonomic scope" value="Eukaryota"/>
</dbReference>
<dbReference type="InterPro" id="IPR050747">
    <property type="entry name" value="Mitochondrial_chaperone_BCS1"/>
</dbReference>
<dbReference type="eggNOG" id="KOG0660">
    <property type="taxonomic scope" value="Eukaryota"/>
</dbReference>
<sequence>MFSVCASLSGFSMLFRSMLNDFVPDQLRSYIYENVLGRLFTPSSKNLTLVIDENSKYKKNLVYEAAEMYLRTKIGPETERLRVGKTPKQKHLNVTIAKGEAIRDTFEDFQLLRGLKYLHSANILHRDLKPGNLLVNANCDLKICDFGLARTSQGNEQFMTEYVVTRWYRAPELLLCRDNYGTSIDVWSVGCIFAEILGRKPIFPGTECLNQLKLIINVVGSHPNPPSLEMFPSSNSFSPSSMFSVCASLSGFSMLFRSMLNDFVPDQLRSYIYENVLGRLFTPSSKNLTLIIDENSKYKRNLVYEAAEMYLRTKIGPETERLRVAKTPKQKHLNVTIAKGEAIRDTFEDFQVRWLYVQTEKENSEKVKRYYELTFEKKLRERVLDSYLNHVIAESEKIKRDLRVVNLYSRDVPGSRDDDGSSCGSWGCISLEHPSTFDTLAMDPSAKKKIIDDLERFLKRKEFYKRVGKAWKRGYLLYGPPGTGKSSLIAAMANYLKFDVFDLDLSNIYDNGELKRILLSTTNRSILVIEDIDCNAEVRDREDENQEIGKARGKRKRRDDEYDDSEDQDTQLTLSGILNFIDGLWSSFGDERIIVFTTNHKDRLDPALLRPGRMDMHINMSYCTGLAFRTLVSNYLGVDGLNHPLCEEIEKLIDSTEVTPAELAEELMQDDDTDVVLRGVISFVEKRKDEKSKVKAQEDVSACNEVVTKIDDSDGKQNSTKNQKQAGKKGRKRQKLM</sequence>
<comment type="similarity">
    <text evidence="2">Belongs to the AAA ATPase family. BCS1 subfamily.</text>
</comment>
<dbReference type="InterPro" id="IPR003593">
    <property type="entry name" value="AAA+_ATPase"/>
</dbReference>
<dbReference type="FunFam" id="1.10.510.10:FF:000624">
    <property type="entry name" value="Mitogen-activated protein kinase"/>
    <property type="match status" value="1"/>
</dbReference>
<evidence type="ECO:0000256" key="5">
    <source>
        <dbReference type="ARBA" id="ARBA00022741"/>
    </source>
</evidence>
<accession>M4F821</accession>
<reference evidence="13" key="3">
    <citation type="submission" date="2023-03" db="UniProtKB">
        <authorList>
            <consortium name="EnsemblPlants"/>
        </authorList>
    </citation>
    <scope>IDENTIFICATION</scope>
    <source>
        <strain evidence="13">cv. Chiifu-401-42</strain>
    </source>
</reference>
<dbReference type="InterPro" id="IPR025753">
    <property type="entry name" value="AAA_N_dom"/>
</dbReference>
<dbReference type="AlphaFoldDB" id="M4F821"/>
<dbReference type="PROSITE" id="PS00108">
    <property type="entry name" value="PROTEIN_KINASE_ST"/>
    <property type="match status" value="1"/>
</dbReference>
<evidence type="ECO:0000256" key="2">
    <source>
        <dbReference type="ARBA" id="ARBA00007448"/>
    </source>
</evidence>
<dbReference type="EnsemblPlants" id="Bra037232.1">
    <property type="protein sequence ID" value="Bra037232.1-P"/>
    <property type="gene ID" value="Bra037232"/>
</dbReference>
<dbReference type="GO" id="GO:0004674">
    <property type="term" value="F:protein serine/threonine kinase activity"/>
    <property type="evidence" value="ECO:0007669"/>
    <property type="project" value="UniProtKB-KW"/>
</dbReference>
<feature type="region of interest" description="Disordered" evidence="11">
    <location>
        <begin position="707"/>
        <end position="737"/>
    </location>
</feature>
<reference evidence="13 14" key="1">
    <citation type="journal article" date="2011" name="Nat. Genet.">
        <title>The genome of the mesopolyploid crop species Brassica rapa.</title>
        <authorList>
            <consortium name="Brassica rapa Genome Sequencing Project Consortium"/>
            <person name="Wang X."/>
            <person name="Wang H."/>
            <person name="Wang J."/>
            <person name="Sun R."/>
            <person name="Wu J."/>
            <person name="Liu S."/>
            <person name="Bai Y."/>
            <person name="Mun J.H."/>
            <person name="Bancroft I."/>
            <person name="Cheng F."/>
            <person name="Huang S."/>
            <person name="Li X."/>
            <person name="Hua W."/>
            <person name="Wang J."/>
            <person name="Wang X."/>
            <person name="Freeling M."/>
            <person name="Pires J.C."/>
            <person name="Paterson A.H."/>
            <person name="Chalhoub B."/>
            <person name="Wang B."/>
            <person name="Hayward A."/>
            <person name="Sharpe A.G."/>
            <person name="Park B.S."/>
            <person name="Weisshaar B."/>
            <person name="Liu B."/>
            <person name="Li B."/>
            <person name="Liu B."/>
            <person name="Tong C."/>
            <person name="Song C."/>
            <person name="Duran C."/>
            <person name="Peng C."/>
            <person name="Geng C."/>
            <person name="Koh C."/>
            <person name="Lin C."/>
            <person name="Edwards D."/>
            <person name="Mu D."/>
            <person name="Shen D."/>
            <person name="Soumpourou E."/>
            <person name="Li F."/>
            <person name="Fraser F."/>
            <person name="Conant G."/>
            <person name="Lassalle G."/>
            <person name="King G.J."/>
            <person name="Bonnema G."/>
            <person name="Tang H."/>
            <person name="Wang H."/>
            <person name="Belcram H."/>
            <person name="Zhou H."/>
            <person name="Hirakawa H."/>
            <person name="Abe H."/>
            <person name="Guo H."/>
            <person name="Wang H."/>
            <person name="Jin H."/>
            <person name="Parkin I.A."/>
            <person name="Batley J."/>
            <person name="Kim J.S."/>
            <person name="Just J."/>
            <person name="Li J."/>
            <person name="Xu J."/>
            <person name="Deng J."/>
            <person name="Kim J.A."/>
            <person name="Li J."/>
            <person name="Yu J."/>
            <person name="Meng J."/>
            <person name="Wang J."/>
            <person name="Min J."/>
            <person name="Poulain J."/>
            <person name="Wang J."/>
            <person name="Hatakeyama K."/>
            <person name="Wu K."/>
            <person name="Wang L."/>
            <person name="Fang L."/>
            <person name="Trick M."/>
            <person name="Links M.G."/>
            <person name="Zhao M."/>
            <person name="Jin M."/>
            <person name="Ramchiary N."/>
            <person name="Drou N."/>
            <person name="Berkman P.J."/>
            <person name="Cai Q."/>
            <person name="Huang Q."/>
            <person name="Li R."/>
            <person name="Tabata S."/>
            <person name="Cheng S."/>
            <person name="Zhang S."/>
            <person name="Zhang S."/>
            <person name="Huang S."/>
            <person name="Sato S."/>
            <person name="Sun S."/>
            <person name="Kwon S.J."/>
            <person name="Choi S.R."/>
            <person name="Lee T.H."/>
            <person name="Fan W."/>
            <person name="Zhao X."/>
            <person name="Tan X."/>
            <person name="Xu X."/>
            <person name="Wang Y."/>
            <person name="Qiu Y."/>
            <person name="Yin Y."/>
            <person name="Li Y."/>
            <person name="Du Y."/>
            <person name="Liao Y."/>
            <person name="Lim Y."/>
            <person name="Narusaka Y."/>
            <person name="Wang Y."/>
            <person name="Wang Z."/>
            <person name="Li Z."/>
            <person name="Wang Z."/>
            <person name="Xiong Z."/>
            <person name="Zhang Z."/>
        </authorList>
    </citation>
    <scope>NUCLEOTIDE SEQUENCE [LARGE SCALE GENOMIC DNA]</scope>
    <source>
        <strain evidence="13 14">cv. Chiifu-401-42</strain>
    </source>
</reference>
<keyword evidence="6" id="KW-0418">Kinase</keyword>
<dbReference type="InterPro" id="IPR000719">
    <property type="entry name" value="Prot_kinase_dom"/>
</dbReference>
<dbReference type="Proteomes" id="UP000011750">
    <property type="component" value="Chromosome A09"/>
</dbReference>
<dbReference type="SUPFAM" id="SSF56112">
    <property type="entry name" value="Protein kinase-like (PK-like)"/>
    <property type="match status" value="1"/>
</dbReference>
<evidence type="ECO:0000256" key="3">
    <source>
        <dbReference type="ARBA" id="ARBA00022527"/>
    </source>
</evidence>
<feature type="compositionally biased region" description="Basic and acidic residues" evidence="11">
    <location>
        <begin position="540"/>
        <end position="550"/>
    </location>
</feature>
<evidence type="ECO:0000256" key="4">
    <source>
        <dbReference type="ARBA" id="ARBA00022679"/>
    </source>
</evidence>
<dbReference type="HOGENOM" id="CLU_376592_0_0_1"/>
<evidence type="ECO:0000256" key="6">
    <source>
        <dbReference type="ARBA" id="ARBA00022777"/>
    </source>
</evidence>
<dbReference type="InterPro" id="IPR008271">
    <property type="entry name" value="Ser/Thr_kinase_AS"/>
</dbReference>
<keyword evidence="8" id="KW-0067">ATP-binding</keyword>